<evidence type="ECO:0000313" key="2">
    <source>
        <dbReference type="Proteomes" id="UP000596661"/>
    </source>
</evidence>
<accession>A0A803QJL9</accession>
<evidence type="ECO:0000313" key="1">
    <source>
        <dbReference type="EnsemblPlants" id="cds.evm.model.10.1405"/>
    </source>
</evidence>
<protein>
    <submittedName>
        <fullName evidence="1">Uncharacterized protein</fullName>
    </submittedName>
</protein>
<organism evidence="1 2">
    <name type="scientific">Cannabis sativa</name>
    <name type="common">Hemp</name>
    <name type="synonym">Marijuana</name>
    <dbReference type="NCBI Taxonomy" id="3483"/>
    <lineage>
        <taxon>Eukaryota</taxon>
        <taxon>Viridiplantae</taxon>
        <taxon>Streptophyta</taxon>
        <taxon>Embryophyta</taxon>
        <taxon>Tracheophyta</taxon>
        <taxon>Spermatophyta</taxon>
        <taxon>Magnoliopsida</taxon>
        <taxon>eudicotyledons</taxon>
        <taxon>Gunneridae</taxon>
        <taxon>Pentapetalae</taxon>
        <taxon>rosids</taxon>
        <taxon>fabids</taxon>
        <taxon>Rosales</taxon>
        <taxon>Cannabaceae</taxon>
        <taxon>Cannabis</taxon>
    </lineage>
</organism>
<dbReference type="EnsemblPlants" id="evm.model.10.1405">
    <property type="protein sequence ID" value="cds.evm.model.10.1405"/>
    <property type="gene ID" value="evm.TU.10.1405"/>
</dbReference>
<keyword evidence="2" id="KW-1185">Reference proteome</keyword>
<dbReference type="Gramene" id="evm.model.10.1405">
    <property type="protein sequence ID" value="cds.evm.model.10.1405"/>
    <property type="gene ID" value="evm.TU.10.1405"/>
</dbReference>
<dbReference type="AlphaFoldDB" id="A0A803QJL9"/>
<reference evidence="1" key="1">
    <citation type="submission" date="2021-03" db="UniProtKB">
        <authorList>
            <consortium name="EnsemblPlants"/>
        </authorList>
    </citation>
    <scope>IDENTIFICATION</scope>
</reference>
<proteinExistence type="predicted"/>
<dbReference type="EMBL" id="UZAU01000821">
    <property type="status" value="NOT_ANNOTATED_CDS"/>
    <property type="molecule type" value="Genomic_DNA"/>
</dbReference>
<dbReference type="Proteomes" id="UP000596661">
    <property type="component" value="Unassembled WGS sequence"/>
</dbReference>
<sequence length="105" mass="12047">MLHVRRITRKPEEYVRDKGQLICEKLTVPKSKDLDKARGGKVMAIELLNVAIKSEDPRDRAFELRPLVFSSITQHQVELVRDEYSLPETIFKKLRTGCPSGSQNP</sequence>
<name>A0A803QJL9_CANSA</name>